<dbReference type="Proteomes" id="UP000254209">
    <property type="component" value="Unassembled WGS sequence"/>
</dbReference>
<accession>A0A376BJW2</accession>
<dbReference type="RefSeq" id="WP_034294916.1">
    <property type="nucleotide sequence ID" value="NZ_CP091519.2"/>
</dbReference>
<dbReference type="NCBIfam" id="NF047648">
    <property type="entry name" value="MIGRI_fam"/>
    <property type="match status" value="1"/>
</dbReference>
<evidence type="ECO:0000256" key="1">
    <source>
        <dbReference type="SAM" id="Phobius"/>
    </source>
</evidence>
<gene>
    <name evidence="2" type="ORF">NCTC10283_00062</name>
</gene>
<protein>
    <submittedName>
        <fullName evidence="2">Uncharacterized protein</fullName>
    </submittedName>
</protein>
<dbReference type="InterPro" id="IPR058186">
    <property type="entry name" value="MIGRI"/>
</dbReference>
<name>A0A376BJW2_9NEIS</name>
<keyword evidence="1" id="KW-0812">Transmembrane</keyword>
<proteinExistence type="predicted"/>
<feature type="transmembrane region" description="Helical" evidence="1">
    <location>
        <begin position="36"/>
        <end position="57"/>
    </location>
</feature>
<sequence length="61" mass="7058">MTLLNKILAAALLFALLIFIWRVLLGKHEKQVFHQTVQFIAKIIVIVAIMVGLLSVYQRYF</sequence>
<evidence type="ECO:0000313" key="2">
    <source>
        <dbReference type="EMBL" id="SSY69999.1"/>
    </source>
</evidence>
<organism evidence="2 3">
    <name type="scientific">Alysiella crassa</name>
    <dbReference type="NCBI Taxonomy" id="153491"/>
    <lineage>
        <taxon>Bacteria</taxon>
        <taxon>Pseudomonadati</taxon>
        <taxon>Pseudomonadota</taxon>
        <taxon>Betaproteobacteria</taxon>
        <taxon>Neisseriales</taxon>
        <taxon>Neisseriaceae</taxon>
        <taxon>Alysiella</taxon>
    </lineage>
</organism>
<keyword evidence="1" id="KW-0472">Membrane</keyword>
<dbReference type="AlphaFoldDB" id="A0A376BJW2"/>
<dbReference type="EMBL" id="UFSO01000002">
    <property type="protein sequence ID" value="SSY69999.1"/>
    <property type="molecule type" value="Genomic_DNA"/>
</dbReference>
<dbReference type="STRING" id="1120980.GCA_000745955_02201"/>
<keyword evidence="1" id="KW-1133">Transmembrane helix</keyword>
<evidence type="ECO:0000313" key="3">
    <source>
        <dbReference type="Proteomes" id="UP000254209"/>
    </source>
</evidence>
<reference evidence="2 3" key="1">
    <citation type="submission" date="2018-06" db="EMBL/GenBank/DDBJ databases">
        <authorList>
            <consortium name="Pathogen Informatics"/>
            <person name="Doyle S."/>
        </authorList>
    </citation>
    <scope>NUCLEOTIDE SEQUENCE [LARGE SCALE GENOMIC DNA]</scope>
    <source>
        <strain evidence="2 3">NCTC10283</strain>
    </source>
</reference>
<keyword evidence="3" id="KW-1185">Reference proteome</keyword>